<keyword evidence="13 16" id="KW-0961">Cell wall biogenesis/degradation</keyword>
<feature type="transmembrane region" description="Helical" evidence="16">
    <location>
        <begin position="205"/>
        <end position="222"/>
    </location>
</feature>
<keyword evidence="5 16" id="KW-0328">Glycosyltransferase</keyword>
<dbReference type="RefSeq" id="WP_289409686.1">
    <property type="nucleotide sequence ID" value="NZ_JAUCDY010000001.1"/>
</dbReference>
<gene>
    <name evidence="16 17" type="primary">ftsW</name>
    <name evidence="17" type="ORF">QEZ41_02005</name>
</gene>
<feature type="transmembrane region" description="Helical" evidence="16">
    <location>
        <begin position="291"/>
        <end position="311"/>
    </location>
</feature>
<comment type="caution">
    <text evidence="17">The sequence shown here is derived from an EMBL/GenBank/DDBJ whole genome shotgun (WGS) entry which is preliminary data.</text>
</comment>
<keyword evidence="8 16" id="KW-0133">Cell shape</keyword>
<evidence type="ECO:0000256" key="1">
    <source>
        <dbReference type="ARBA" id="ARBA00004651"/>
    </source>
</evidence>
<feature type="transmembrane region" description="Helical" evidence="16">
    <location>
        <begin position="125"/>
        <end position="147"/>
    </location>
</feature>
<keyword evidence="11 16" id="KW-0472">Membrane</keyword>
<keyword evidence="9 16" id="KW-0573">Peptidoglycan synthesis</keyword>
<dbReference type="EC" id="2.4.99.28" evidence="16"/>
<dbReference type="InterPro" id="IPR018365">
    <property type="entry name" value="Cell_cycle_FtsW-rel_CS"/>
</dbReference>
<dbReference type="HAMAP" id="MF_00913">
    <property type="entry name" value="PGT_FtsW_proteobact"/>
    <property type="match status" value="1"/>
</dbReference>
<evidence type="ECO:0000256" key="2">
    <source>
        <dbReference type="ARBA" id="ARBA00004752"/>
    </source>
</evidence>
<dbReference type="InterPro" id="IPR013437">
    <property type="entry name" value="FtsW"/>
</dbReference>
<evidence type="ECO:0000256" key="16">
    <source>
        <dbReference type="HAMAP-Rule" id="MF_00913"/>
    </source>
</evidence>
<feature type="transmembrane region" description="Helical" evidence="16">
    <location>
        <begin position="323"/>
        <end position="342"/>
    </location>
</feature>
<evidence type="ECO:0000256" key="11">
    <source>
        <dbReference type="ARBA" id="ARBA00023136"/>
    </source>
</evidence>
<feature type="transmembrane region" description="Helical" evidence="16">
    <location>
        <begin position="60"/>
        <end position="84"/>
    </location>
</feature>
<dbReference type="Pfam" id="PF01098">
    <property type="entry name" value="FTSW_RODA_SPOVE"/>
    <property type="match status" value="1"/>
</dbReference>
<dbReference type="NCBIfam" id="TIGR02614">
    <property type="entry name" value="ftsW"/>
    <property type="match status" value="1"/>
</dbReference>
<keyword evidence="16" id="KW-0997">Cell inner membrane</keyword>
<reference evidence="17 18" key="1">
    <citation type="submission" date="2023-06" db="EMBL/GenBank/DDBJ databases">
        <title>Thiopseudomonas sp. CY1220 draft genome sequence.</title>
        <authorList>
            <person name="Zhao G."/>
            <person name="An M."/>
        </authorList>
    </citation>
    <scope>NUCLEOTIDE SEQUENCE [LARGE SCALE GENOMIC DNA]</scope>
    <source>
        <strain evidence="17 18">CY1220</strain>
    </source>
</reference>
<evidence type="ECO:0000256" key="8">
    <source>
        <dbReference type="ARBA" id="ARBA00022960"/>
    </source>
</evidence>
<evidence type="ECO:0000313" key="18">
    <source>
        <dbReference type="Proteomes" id="UP001241056"/>
    </source>
</evidence>
<evidence type="ECO:0000256" key="3">
    <source>
        <dbReference type="ARBA" id="ARBA00022475"/>
    </source>
</evidence>
<feature type="transmembrane region" description="Helical" evidence="16">
    <location>
        <begin position="182"/>
        <end position="198"/>
    </location>
</feature>
<dbReference type="PROSITE" id="PS00428">
    <property type="entry name" value="FTSW_RODA_SPOVE"/>
    <property type="match status" value="1"/>
</dbReference>
<comment type="catalytic activity">
    <reaction evidence="15 16">
        <text>[GlcNAc-(1-&gt;4)-Mur2Ac(oyl-L-Ala-gamma-D-Glu-L-Lys-D-Ala-D-Ala)](n)-di-trans,octa-cis-undecaprenyl diphosphate + beta-D-GlcNAc-(1-&gt;4)-Mur2Ac(oyl-L-Ala-gamma-D-Glu-L-Lys-D-Ala-D-Ala)-di-trans,octa-cis-undecaprenyl diphosphate = [GlcNAc-(1-&gt;4)-Mur2Ac(oyl-L-Ala-gamma-D-Glu-L-Lys-D-Ala-D-Ala)](n+1)-di-trans,octa-cis-undecaprenyl diphosphate + di-trans,octa-cis-undecaprenyl diphosphate + H(+)</text>
        <dbReference type="Rhea" id="RHEA:23708"/>
        <dbReference type="Rhea" id="RHEA-COMP:9602"/>
        <dbReference type="Rhea" id="RHEA-COMP:9603"/>
        <dbReference type="ChEBI" id="CHEBI:15378"/>
        <dbReference type="ChEBI" id="CHEBI:58405"/>
        <dbReference type="ChEBI" id="CHEBI:60033"/>
        <dbReference type="ChEBI" id="CHEBI:78435"/>
        <dbReference type="EC" id="2.4.99.28"/>
    </reaction>
</comment>
<keyword evidence="18" id="KW-1185">Reference proteome</keyword>
<dbReference type="PANTHER" id="PTHR30474:SF2">
    <property type="entry name" value="PEPTIDOGLYCAN GLYCOSYLTRANSFERASE FTSW-RELATED"/>
    <property type="match status" value="1"/>
</dbReference>
<evidence type="ECO:0000256" key="7">
    <source>
        <dbReference type="ARBA" id="ARBA00022692"/>
    </source>
</evidence>
<dbReference type="PANTHER" id="PTHR30474">
    <property type="entry name" value="CELL CYCLE PROTEIN"/>
    <property type="match status" value="1"/>
</dbReference>
<feature type="transmembrane region" description="Helical" evidence="16">
    <location>
        <begin position="96"/>
        <end position="113"/>
    </location>
</feature>
<keyword evidence="3 16" id="KW-1003">Cell membrane</keyword>
<keyword evidence="10 16" id="KW-1133">Transmembrane helix</keyword>
<evidence type="ECO:0000256" key="4">
    <source>
        <dbReference type="ARBA" id="ARBA00022618"/>
    </source>
</evidence>
<sequence length="414" mass="46024">MKELLSILLQRIPKSPWLNQYRRVDLDYWLLGSCLALLGLGLVMNASASSAVAMEHHKDLYYYFSRHLAFVVIGLLAGAVVLLLPIKFWLKMSWPLMLLGFVLLVLVFVPGIGHEVNGSKRWLNLGFIKLQSSELAKLFIVFFIAGYLVRHKKELQEKLLAFLKPLLFLLLFGVLLYKEPDFGATTVMASSIVLMIFLANASLRVAIPLLLIVVGLGGWYVTAENYRLARITSIADPWQDQFGTGYQLTQALIAFGRGEWFGTGLGNSIQKQFYLPEAHTDFVFAVMAEELGIFGSLLTLAVFVFICVRALQIGRRAEGVKHYFAAYSAYGIAMIWGAQSFINIGVNLGLLPTKGLTLPFVSYGGSSLVVCCVELAILLRIEWEIRQSLIRQQGGAIMSVRELTSLAKGVGYAR</sequence>
<evidence type="ECO:0000256" key="13">
    <source>
        <dbReference type="ARBA" id="ARBA00023316"/>
    </source>
</evidence>
<name>A0ABT7SLK2_9GAMM</name>
<comment type="subcellular location">
    <subcellularLocation>
        <location evidence="16">Cell inner membrane</location>
        <topology evidence="16">Multi-pass membrane protein</topology>
    </subcellularLocation>
    <subcellularLocation>
        <location evidence="1">Cell membrane</location>
        <topology evidence="1">Multi-pass membrane protein</topology>
    </subcellularLocation>
    <text evidence="16">Localizes to the division septum.</text>
</comment>
<comment type="pathway">
    <text evidence="2 16">Cell wall biogenesis; peptidoglycan biosynthesis.</text>
</comment>
<proteinExistence type="inferred from homology"/>
<dbReference type="EMBL" id="JAUCDY010000001">
    <property type="protein sequence ID" value="MDM7857058.1"/>
    <property type="molecule type" value="Genomic_DNA"/>
</dbReference>
<keyword evidence="12 16" id="KW-0131">Cell cycle</keyword>
<evidence type="ECO:0000256" key="10">
    <source>
        <dbReference type="ARBA" id="ARBA00022989"/>
    </source>
</evidence>
<dbReference type="Proteomes" id="UP001241056">
    <property type="component" value="Unassembled WGS sequence"/>
</dbReference>
<keyword evidence="7 16" id="KW-0812">Transmembrane</keyword>
<evidence type="ECO:0000256" key="5">
    <source>
        <dbReference type="ARBA" id="ARBA00022676"/>
    </source>
</evidence>
<dbReference type="InterPro" id="IPR001182">
    <property type="entry name" value="FtsW/RodA"/>
</dbReference>
<organism evidence="17 18">
    <name type="scientific">Thiopseudomonas acetoxidans</name>
    <dbReference type="NCBI Taxonomy" id="3041622"/>
    <lineage>
        <taxon>Bacteria</taxon>
        <taxon>Pseudomonadati</taxon>
        <taxon>Pseudomonadota</taxon>
        <taxon>Gammaproteobacteria</taxon>
        <taxon>Pseudomonadales</taxon>
        <taxon>Pseudomonadaceae</taxon>
        <taxon>Thiopseudomonas</taxon>
    </lineage>
</organism>
<protein>
    <recommendedName>
        <fullName evidence="16">Probable peptidoglycan glycosyltransferase FtsW</fullName>
        <shortName evidence="16">PGT</shortName>
        <ecNumber evidence="16">2.4.99.28</ecNumber>
    </recommendedName>
    <alternativeName>
        <fullName evidence="16">Cell division protein FtsW</fullName>
    </alternativeName>
    <alternativeName>
        <fullName evidence="16">Cell wall polymerase</fullName>
    </alternativeName>
    <alternativeName>
        <fullName evidence="16">Peptidoglycan polymerase</fullName>
        <shortName evidence="16">PG polymerase</shortName>
    </alternativeName>
</protein>
<feature type="transmembrane region" description="Helical" evidence="16">
    <location>
        <begin position="362"/>
        <end position="381"/>
    </location>
</feature>
<comment type="function">
    <text evidence="16">Peptidoglycan polymerase that is essential for cell division.</text>
</comment>
<accession>A0ABT7SLK2</accession>
<feature type="transmembrane region" description="Helical" evidence="16">
    <location>
        <begin position="28"/>
        <end position="48"/>
    </location>
</feature>
<evidence type="ECO:0000256" key="14">
    <source>
        <dbReference type="ARBA" id="ARBA00038053"/>
    </source>
</evidence>
<evidence type="ECO:0000256" key="15">
    <source>
        <dbReference type="ARBA" id="ARBA00049902"/>
    </source>
</evidence>
<evidence type="ECO:0000256" key="6">
    <source>
        <dbReference type="ARBA" id="ARBA00022679"/>
    </source>
</evidence>
<keyword evidence="6 16" id="KW-0808">Transferase</keyword>
<evidence type="ECO:0000256" key="12">
    <source>
        <dbReference type="ARBA" id="ARBA00023306"/>
    </source>
</evidence>
<comment type="similarity">
    <text evidence="14 16">Belongs to the SEDS family. FtsW subfamily.</text>
</comment>
<feature type="transmembrane region" description="Helical" evidence="16">
    <location>
        <begin position="159"/>
        <end position="176"/>
    </location>
</feature>
<keyword evidence="4 16" id="KW-0132">Cell division</keyword>
<evidence type="ECO:0000313" key="17">
    <source>
        <dbReference type="EMBL" id="MDM7857058.1"/>
    </source>
</evidence>
<evidence type="ECO:0000256" key="9">
    <source>
        <dbReference type="ARBA" id="ARBA00022984"/>
    </source>
</evidence>